<comment type="caution">
    <text evidence="1">The sequence shown here is derived from an EMBL/GenBank/DDBJ whole genome shotgun (WGS) entry which is preliminary data.</text>
</comment>
<reference evidence="1 2" key="1">
    <citation type="submission" date="2022-06" db="EMBL/GenBank/DDBJ databases">
        <authorList>
            <person name="Xuan X."/>
        </authorList>
    </citation>
    <scope>NUCLEOTIDE SEQUENCE [LARGE SCALE GENOMIC DNA]</scope>
    <source>
        <strain evidence="1 2">2V75</strain>
    </source>
</reference>
<gene>
    <name evidence="1" type="ORF">NG653_08780</name>
</gene>
<dbReference type="EMBL" id="JAMXIB010000006">
    <property type="protein sequence ID" value="MCO5724946.1"/>
    <property type="molecule type" value="Genomic_DNA"/>
</dbReference>
<dbReference type="PROSITE" id="PS51257">
    <property type="entry name" value="PROKAR_LIPOPROTEIN"/>
    <property type="match status" value="1"/>
</dbReference>
<dbReference type="RefSeq" id="WP_252741325.1">
    <property type="nucleotide sequence ID" value="NZ_JAMXIB010000006.1"/>
</dbReference>
<dbReference type="Proteomes" id="UP001206312">
    <property type="component" value="Unassembled WGS sequence"/>
</dbReference>
<proteinExistence type="predicted"/>
<keyword evidence="2" id="KW-1185">Reference proteome</keyword>
<evidence type="ECO:0000313" key="1">
    <source>
        <dbReference type="EMBL" id="MCO5724946.1"/>
    </source>
</evidence>
<name>A0ABT1AYH6_9FLAO</name>
<evidence type="ECO:0000313" key="2">
    <source>
        <dbReference type="Proteomes" id="UP001206312"/>
    </source>
</evidence>
<evidence type="ECO:0008006" key="3">
    <source>
        <dbReference type="Google" id="ProtNLM"/>
    </source>
</evidence>
<accession>A0ABT1AYH6</accession>
<protein>
    <recommendedName>
        <fullName evidence="3">TonB C-terminal domain-containing protein</fullName>
    </recommendedName>
</protein>
<organism evidence="1 2">
    <name type="scientific">Robiginitalea marina</name>
    <dbReference type="NCBI Taxonomy" id="2954105"/>
    <lineage>
        <taxon>Bacteria</taxon>
        <taxon>Pseudomonadati</taxon>
        <taxon>Bacteroidota</taxon>
        <taxon>Flavobacteriia</taxon>
        <taxon>Flavobacteriales</taxon>
        <taxon>Flavobacteriaceae</taxon>
        <taxon>Robiginitalea</taxon>
    </lineage>
</organism>
<sequence>MKRRAGITGLLLGLLLVSCDWFASRETRTRQLVEEEIRSINWNEVDQFPLFEACDETAPRAEQRQCFQNTLVMHLSMALQDFEFRAEGPLADTLYVDFLVDNKGGVSVLSMEENEALSRENPEFERIVSGSLRSLPRLQPALKRGIPVATRFRIPLVISTHE</sequence>